<proteinExistence type="predicted"/>
<dbReference type="EMBL" id="CP030850">
    <property type="protein sequence ID" value="AXE16534.1"/>
    <property type="molecule type" value="Genomic_DNA"/>
</dbReference>
<gene>
    <name evidence="2" type="ORF">DR864_01725</name>
</gene>
<dbReference type="Pfam" id="PF12770">
    <property type="entry name" value="CHAT"/>
    <property type="match status" value="1"/>
</dbReference>
<protein>
    <recommendedName>
        <fullName evidence="1">CHAT domain-containing protein</fullName>
    </recommendedName>
</protein>
<organism evidence="2 3">
    <name type="scientific">Runella rosea</name>
    <dbReference type="NCBI Taxonomy" id="2259595"/>
    <lineage>
        <taxon>Bacteria</taxon>
        <taxon>Pseudomonadati</taxon>
        <taxon>Bacteroidota</taxon>
        <taxon>Cytophagia</taxon>
        <taxon>Cytophagales</taxon>
        <taxon>Spirosomataceae</taxon>
        <taxon>Runella</taxon>
    </lineage>
</organism>
<dbReference type="KEGG" id="run:DR864_01725"/>
<dbReference type="RefSeq" id="WP_114065321.1">
    <property type="nucleotide sequence ID" value="NZ_CP030850.1"/>
</dbReference>
<keyword evidence="3" id="KW-1185">Reference proteome</keyword>
<evidence type="ECO:0000313" key="3">
    <source>
        <dbReference type="Proteomes" id="UP000251993"/>
    </source>
</evidence>
<dbReference type="InterPro" id="IPR024983">
    <property type="entry name" value="CHAT_dom"/>
</dbReference>
<evidence type="ECO:0000259" key="1">
    <source>
        <dbReference type="Pfam" id="PF12770"/>
    </source>
</evidence>
<sequence>MSTLLLTFANSEINRLLTLTKECEGVNEALQKRFAQGDFVVIDEPLATRKKIIDLIQAHKDNISLFLFSGHAGRDQLLLEDGEGHAEGIAGMLGHCPNLKLVILNGCSTAGQVKLLLELGIPMVIATSAPVEDETAVQFSIAFFKELSQNHNSVNKAFSIALAAAKVYGTMDRVEITKRGLEIDEVDQPLWGLYYGAPYESLLDTWRLPERAVTDSVPNQYLREAITGIFEEQLRNTEESANPQDIVLKRLPYLISEPIRKLLAPRDASAQVFYDSPSEDRAAMLLYAYRSLINFLTFSLLGQLWKEKLRQPALDLSGLTETLKKWMVEEYNQESKRSLLPLYNQLIELMRVNNIPFFFDELDDALLKLNEPDFAGSISFLEEKLAATTSRNQQYLPLLCDELEQHVAVLLYYYGFLVHYSLTSVKDIEVLFYMHELEARYEHKVVRLQQQVTALEDSTEMSTVYYKTASILLRRTNDKTRYLYLSPFLIDENAYTKTTKANLRYFASFSRTGKQFFFKHVSKPGDVLEIKKKYVSPLERIKGIKSDENDYYQLINEQFGAFCKTVLGQSLDTL</sequence>
<dbReference type="OrthoDB" id="1164785at2"/>
<feature type="domain" description="CHAT" evidence="1">
    <location>
        <begin position="28"/>
        <end position="158"/>
    </location>
</feature>
<name>A0A344TD13_9BACT</name>
<dbReference type="Proteomes" id="UP000251993">
    <property type="component" value="Chromosome"/>
</dbReference>
<reference evidence="2 3" key="1">
    <citation type="submission" date="2018-07" db="EMBL/GenBank/DDBJ databases">
        <title>Genome sequencing of Runella.</title>
        <authorList>
            <person name="Baek M.-G."/>
            <person name="Yi H."/>
        </authorList>
    </citation>
    <scope>NUCLEOTIDE SEQUENCE [LARGE SCALE GENOMIC DNA]</scope>
    <source>
        <strain evidence="2 3">HYN0085</strain>
    </source>
</reference>
<evidence type="ECO:0000313" key="2">
    <source>
        <dbReference type="EMBL" id="AXE16534.1"/>
    </source>
</evidence>
<dbReference type="AlphaFoldDB" id="A0A344TD13"/>
<accession>A0A344TD13</accession>